<evidence type="ECO:0000313" key="3">
    <source>
        <dbReference type="Proteomes" id="UP000314294"/>
    </source>
</evidence>
<proteinExistence type="predicted"/>
<dbReference type="Proteomes" id="UP000314294">
    <property type="component" value="Unassembled WGS sequence"/>
</dbReference>
<feature type="compositionally biased region" description="Basic and acidic residues" evidence="1">
    <location>
        <begin position="124"/>
        <end position="145"/>
    </location>
</feature>
<evidence type="ECO:0000313" key="2">
    <source>
        <dbReference type="EMBL" id="TNN73700.1"/>
    </source>
</evidence>
<reference evidence="2 3" key="1">
    <citation type="submission" date="2019-03" db="EMBL/GenBank/DDBJ databases">
        <title>First draft genome of Liparis tanakae, snailfish: a comprehensive survey of snailfish specific genes.</title>
        <authorList>
            <person name="Kim W."/>
            <person name="Song I."/>
            <person name="Jeong J.-H."/>
            <person name="Kim D."/>
            <person name="Kim S."/>
            <person name="Ryu S."/>
            <person name="Song J.Y."/>
            <person name="Lee S.K."/>
        </authorList>
    </citation>
    <scope>NUCLEOTIDE SEQUENCE [LARGE SCALE GENOMIC DNA]</scope>
    <source>
        <tissue evidence="2">Muscle</tissue>
    </source>
</reference>
<name>A0A4Z2I787_9TELE</name>
<dbReference type="EMBL" id="SRLO01000122">
    <property type="protein sequence ID" value="TNN73700.1"/>
    <property type="molecule type" value="Genomic_DNA"/>
</dbReference>
<dbReference type="AlphaFoldDB" id="A0A4Z2I787"/>
<keyword evidence="3" id="KW-1185">Reference proteome</keyword>
<organism evidence="2 3">
    <name type="scientific">Liparis tanakae</name>
    <name type="common">Tanaka's snailfish</name>
    <dbReference type="NCBI Taxonomy" id="230148"/>
    <lineage>
        <taxon>Eukaryota</taxon>
        <taxon>Metazoa</taxon>
        <taxon>Chordata</taxon>
        <taxon>Craniata</taxon>
        <taxon>Vertebrata</taxon>
        <taxon>Euteleostomi</taxon>
        <taxon>Actinopterygii</taxon>
        <taxon>Neopterygii</taxon>
        <taxon>Teleostei</taxon>
        <taxon>Neoteleostei</taxon>
        <taxon>Acanthomorphata</taxon>
        <taxon>Eupercaria</taxon>
        <taxon>Perciformes</taxon>
        <taxon>Cottioidei</taxon>
        <taxon>Cottales</taxon>
        <taxon>Liparidae</taxon>
        <taxon>Liparis</taxon>
    </lineage>
</organism>
<sequence length="145" mass="16444">MGCNLCTLQKREEHYKLLYDIAQRRNAIGHHLLIIPVKQQWMLIVLLRQGWKVRANMWCEPVLRTQMPCHMSSLSDSMKGARRSPRSSRLPPPPMVSGEWLAAYDQLPSGGVDPVEGHSTAPGLHEEGAPMRANQLKDRTPACYF</sequence>
<feature type="region of interest" description="Disordered" evidence="1">
    <location>
        <begin position="111"/>
        <end position="145"/>
    </location>
</feature>
<gene>
    <name evidence="2" type="ORF">EYF80_016080</name>
</gene>
<evidence type="ECO:0000256" key="1">
    <source>
        <dbReference type="SAM" id="MobiDB-lite"/>
    </source>
</evidence>
<protein>
    <submittedName>
        <fullName evidence="2">Uncharacterized protein</fullName>
    </submittedName>
</protein>
<comment type="caution">
    <text evidence="2">The sequence shown here is derived from an EMBL/GenBank/DDBJ whole genome shotgun (WGS) entry which is preliminary data.</text>
</comment>
<accession>A0A4Z2I787</accession>
<feature type="region of interest" description="Disordered" evidence="1">
    <location>
        <begin position="74"/>
        <end position="95"/>
    </location>
</feature>